<evidence type="ECO:0000256" key="4">
    <source>
        <dbReference type="ARBA" id="ARBA00023125"/>
    </source>
</evidence>
<dbReference type="AlphaFoldDB" id="A0A2S1FIK3"/>
<feature type="domain" description="DNA-binding protein H-NS-like C-terminal" evidence="6">
    <location>
        <begin position="70"/>
        <end position="113"/>
    </location>
</feature>
<dbReference type="SMART" id="SM00528">
    <property type="entry name" value="HNS"/>
    <property type="match status" value="1"/>
</dbReference>
<dbReference type="InterPro" id="IPR027444">
    <property type="entry name" value="H-NS_C_dom"/>
</dbReference>
<evidence type="ECO:0000256" key="2">
    <source>
        <dbReference type="ARBA" id="ARBA00010610"/>
    </source>
</evidence>
<dbReference type="GO" id="GO:0032993">
    <property type="term" value="C:protein-DNA complex"/>
    <property type="evidence" value="ECO:0007669"/>
    <property type="project" value="TreeGrafter"/>
</dbReference>
<dbReference type="GO" id="GO:0001217">
    <property type="term" value="F:DNA-binding transcription repressor activity"/>
    <property type="evidence" value="ECO:0007669"/>
    <property type="project" value="TreeGrafter"/>
</dbReference>
<dbReference type="PANTHER" id="PTHR38097:SF2">
    <property type="entry name" value="DNA-BINDING PROTEIN STPA"/>
    <property type="match status" value="1"/>
</dbReference>
<accession>A0A2S1FIK3</accession>
<organism evidence="7">
    <name type="scientific">Polaromonas sp. W11N</name>
    <dbReference type="NCBI Taxonomy" id="1840303"/>
    <lineage>
        <taxon>Bacteria</taxon>
        <taxon>Pseudomonadati</taxon>
        <taxon>Pseudomonadota</taxon>
        <taxon>Betaproteobacteria</taxon>
        <taxon>Burkholderiales</taxon>
        <taxon>Comamonadaceae</taxon>
        <taxon>Polaromonas</taxon>
    </lineage>
</organism>
<protein>
    <submittedName>
        <fullName evidence="7">DNA-binding protein H-NS</fullName>
    </submittedName>
</protein>
<keyword evidence="4 7" id="KW-0238">DNA-binding</keyword>
<geneLocation type="plasmid" evidence="7">
    <name>pW11NP2</name>
</geneLocation>
<dbReference type="GO" id="GO:0003680">
    <property type="term" value="F:minor groove of adenine-thymine-rich DNA binding"/>
    <property type="evidence" value="ECO:0007669"/>
    <property type="project" value="TreeGrafter"/>
</dbReference>
<dbReference type="GO" id="GO:0000976">
    <property type="term" value="F:transcription cis-regulatory region binding"/>
    <property type="evidence" value="ECO:0007669"/>
    <property type="project" value="TreeGrafter"/>
</dbReference>
<feature type="region of interest" description="Disordered" evidence="5">
    <location>
        <begin position="43"/>
        <end position="94"/>
    </location>
</feature>
<reference evidence="7" key="1">
    <citation type="submission" date="2018-01" db="EMBL/GenBank/DDBJ databases">
        <title>Plasmids of psychrophilic Polaromonas spp. isolated from Arctic and Antarctic glaciers.</title>
        <authorList>
            <person name="Dziewit L."/>
            <person name="Ciok A."/>
        </authorList>
    </citation>
    <scope>NUCLEOTIDE SEQUENCE</scope>
    <source>
        <plasmid evidence="7">pW11NP2</plasmid>
    </source>
</reference>
<sequence>MNELVKLRQQIAEMEKQATELQKKNRPAVLAELREQMTAYGITAEELSRPAPKARPKAPPAKPVNPVKGKKPVVSSPAKYRGPQGQSWTGKGTAPRWLNDLVAEGKTREDFLIRNDDAAAPGGTAAE</sequence>
<evidence type="ECO:0000256" key="3">
    <source>
        <dbReference type="ARBA" id="ARBA00022490"/>
    </source>
</evidence>
<dbReference type="GO" id="GO:0005829">
    <property type="term" value="C:cytosol"/>
    <property type="evidence" value="ECO:0007669"/>
    <property type="project" value="TreeGrafter"/>
</dbReference>
<feature type="compositionally biased region" description="Low complexity" evidence="5">
    <location>
        <begin position="64"/>
        <end position="79"/>
    </location>
</feature>
<comment type="subcellular location">
    <subcellularLocation>
        <location evidence="1">Cytoplasm</location>
        <location evidence="1">Nucleoid</location>
    </subcellularLocation>
</comment>
<evidence type="ECO:0000259" key="6">
    <source>
        <dbReference type="SMART" id="SM00528"/>
    </source>
</evidence>
<dbReference type="GO" id="GO:0003681">
    <property type="term" value="F:bent DNA binding"/>
    <property type="evidence" value="ECO:0007669"/>
    <property type="project" value="TreeGrafter"/>
</dbReference>
<dbReference type="PANTHER" id="PTHR38097">
    <property type="match status" value="1"/>
</dbReference>
<dbReference type="SUPFAM" id="SSF81273">
    <property type="entry name" value="H-NS histone-like proteins"/>
    <property type="match status" value="1"/>
</dbReference>
<dbReference type="InterPro" id="IPR037150">
    <property type="entry name" value="H-NS_C_dom_sf"/>
</dbReference>
<evidence type="ECO:0000256" key="5">
    <source>
        <dbReference type="SAM" id="MobiDB-lite"/>
    </source>
</evidence>
<dbReference type="Gene3D" id="4.10.430.10">
    <property type="entry name" value="Histone-like protein H-NS, C-terminal domain"/>
    <property type="match status" value="1"/>
</dbReference>
<dbReference type="Pfam" id="PF00816">
    <property type="entry name" value="Histone_HNS"/>
    <property type="match status" value="1"/>
</dbReference>
<comment type="similarity">
    <text evidence="2">Belongs to the histone-like protein H-NS family.</text>
</comment>
<gene>
    <name evidence="7" type="ORF">pW11NP2_p034</name>
</gene>
<dbReference type="GO" id="GO:0009295">
    <property type="term" value="C:nucleoid"/>
    <property type="evidence" value="ECO:0007669"/>
    <property type="project" value="UniProtKB-SubCell"/>
</dbReference>
<proteinExistence type="inferred from homology"/>
<evidence type="ECO:0000313" key="7">
    <source>
        <dbReference type="EMBL" id="AWD72354.1"/>
    </source>
</evidence>
<name>A0A2S1FIK3_9BURK</name>
<evidence type="ECO:0000256" key="1">
    <source>
        <dbReference type="ARBA" id="ARBA00004453"/>
    </source>
</evidence>
<dbReference type="RefSeq" id="WP_181377661.1">
    <property type="nucleotide sequence ID" value="NZ_MG869625.1"/>
</dbReference>
<keyword evidence="7" id="KW-0614">Plasmid</keyword>
<keyword evidence="3" id="KW-0963">Cytoplasm</keyword>
<dbReference type="EMBL" id="MG869625">
    <property type="protein sequence ID" value="AWD72354.1"/>
    <property type="molecule type" value="Genomic_DNA"/>
</dbReference>